<keyword evidence="11" id="KW-0472">Membrane</keyword>
<gene>
    <name evidence="15" type="ORF">DXB93_06075</name>
</gene>
<evidence type="ECO:0000256" key="7">
    <source>
        <dbReference type="ARBA" id="ARBA00022824"/>
    </source>
</evidence>
<dbReference type="PANTHER" id="PTHR46025">
    <property type="entry name" value="XYLOSYLTRANSFERASE OXT"/>
    <property type="match status" value="1"/>
</dbReference>
<dbReference type="GO" id="GO:0016020">
    <property type="term" value="C:membrane"/>
    <property type="evidence" value="ECO:0007669"/>
    <property type="project" value="InterPro"/>
</dbReference>
<dbReference type="EMBL" id="QUSL01000007">
    <property type="protein sequence ID" value="RGD86190.1"/>
    <property type="molecule type" value="Genomic_DNA"/>
</dbReference>
<proteinExistence type="predicted"/>
<dbReference type="InterPro" id="IPR043538">
    <property type="entry name" value="XYLT"/>
</dbReference>
<sequence length="290" mass="34562">MKIAFLILCHKNEEQINKLLNVLDGEEVDFYIHLDKKSSIMPKIKAGTNIYMLPEEKRINISWGDISMILATKNLLEVIFDADRVYDYVWLISGQDFPIKSKDEIVKYLEENKGKNYIEIIGKNDSCYKRLLKRNELYYPHWIKKNNTICKAIKLLYMIITGGLHRTVLFKRVNNLDTDFYFGSQWWTLTYECTKEIYDMLENSKYIDYYSHCLVPDESIIQTLYMNSSYKDCHSDKLTYVDWTNQLNHPNTFTINDFSKLINSNFFMARKFDENIDNDIIEKLYVNLKR</sequence>
<dbReference type="GO" id="GO:0015012">
    <property type="term" value="P:heparan sulfate proteoglycan biosynthetic process"/>
    <property type="evidence" value="ECO:0007669"/>
    <property type="project" value="TreeGrafter"/>
</dbReference>
<comment type="subcellular location">
    <subcellularLocation>
        <location evidence="2">Endoplasmic reticulum membrane</location>
        <topology evidence="2">Single-pass type II membrane protein</topology>
    </subcellularLocation>
    <subcellularLocation>
        <location evidence="1">Golgi apparatus membrane</location>
        <topology evidence="1">Single-pass type II membrane protein</topology>
    </subcellularLocation>
</comment>
<keyword evidence="4" id="KW-0808">Transferase</keyword>
<keyword evidence="5" id="KW-0812">Transmembrane</keyword>
<evidence type="ECO:0000256" key="1">
    <source>
        <dbReference type="ARBA" id="ARBA00004323"/>
    </source>
</evidence>
<keyword evidence="9" id="KW-1133">Transmembrane helix</keyword>
<accession>A0A3E3EE70</accession>
<keyword evidence="13" id="KW-0325">Glycoprotein</keyword>
<evidence type="ECO:0000256" key="11">
    <source>
        <dbReference type="ARBA" id="ARBA00023136"/>
    </source>
</evidence>
<dbReference type="GO" id="GO:0030158">
    <property type="term" value="F:protein xylosyltransferase activity"/>
    <property type="evidence" value="ECO:0007669"/>
    <property type="project" value="InterPro"/>
</dbReference>
<evidence type="ECO:0000256" key="8">
    <source>
        <dbReference type="ARBA" id="ARBA00022968"/>
    </source>
</evidence>
<evidence type="ECO:0000256" key="9">
    <source>
        <dbReference type="ARBA" id="ARBA00022989"/>
    </source>
</evidence>
<protein>
    <recommendedName>
        <fullName evidence="14">Peptide O-xylosyltransferase</fullName>
    </recommendedName>
</protein>
<keyword evidence="3" id="KW-0328">Glycosyltransferase</keyword>
<evidence type="ECO:0000313" key="15">
    <source>
        <dbReference type="EMBL" id="RGD86190.1"/>
    </source>
</evidence>
<evidence type="ECO:0000256" key="13">
    <source>
        <dbReference type="ARBA" id="ARBA00023180"/>
    </source>
</evidence>
<evidence type="ECO:0000256" key="6">
    <source>
        <dbReference type="ARBA" id="ARBA00022723"/>
    </source>
</evidence>
<comment type="caution">
    <text evidence="15">The sequence shown here is derived from an EMBL/GenBank/DDBJ whole genome shotgun (WGS) entry which is preliminary data.</text>
</comment>
<evidence type="ECO:0000313" key="16">
    <source>
        <dbReference type="Proteomes" id="UP000261032"/>
    </source>
</evidence>
<keyword evidence="6" id="KW-0479">Metal-binding</keyword>
<dbReference type="GO" id="GO:0050650">
    <property type="term" value="P:chondroitin sulfate proteoglycan biosynthetic process"/>
    <property type="evidence" value="ECO:0007669"/>
    <property type="project" value="TreeGrafter"/>
</dbReference>
<keyword evidence="10" id="KW-0333">Golgi apparatus</keyword>
<keyword evidence="8" id="KW-0735">Signal-anchor</keyword>
<dbReference type="GO" id="GO:0046872">
    <property type="term" value="F:metal ion binding"/>
    <property type="evidence" value="ECO:0007669"/>
    <property type="project" value="UniProtKB-KW"/>
</dbReference>
<evidence type="ECO:0000256" key="3">
    <source>
        <dbReference type="ARBA" id="ARBA00022676"/>
    </source>
</evidence>
<keyword evidence="7" id="KW-0256">Endoplasmic reticulum</keyword>
<reference evidence="15 16" key="1">
    <citation type="submission" date="2018-08" db="EMBL/GenBank/DDBJ databases">
        <title>A genome reference for cultivated species of the human gut microbiota.</title>
        <authorList>
            <person name="Zou Y."/>
            <person name="Xue W."/>
            <person name="Luo G."/>
        </authorList>
    </citation>
    <scope>NUCLEOTIDE SEQUENCE [LARGE SCALE GENOMIC DNA]</scope>
    <source>
        <strain evidence="15 16">OM06-4</strain>
    </source>
</reference>
<organism evidence="15 16">
    <name type="scientific">Thomasclavelia ramosa</name>
    <dbReference type="NCBI Taxonomy" id="1547"/>
    <lineage>
        <taxon>Bacteria</taxon>
        <taxon>Bacillati</taxon>
        <taxon>Bacillota</taxon>
        <taxon>Erysipelotrichia</taxon>
        <taxon>Erysipelotrichales</taxon>
        <taxon>Coprobacillaceae</taxon>
        <taxon>Thomasclavelia</taxon>
    </lineage>
</organism>
<evidence type="ECO:0000256" key="10">
    <source>
        <dbReference type="ARBA" id="ARBA00023034"/>
    </source>
</evidence>
<dbReference type="Proteomes" id="UP000261032">
    <property type="component" value="Unassembled WGS sequence"/>
</dbReference>
<evidence type="ECO:0000256" key="12">
    <source>
        <dbReference type="ARBA" id="ARBA00023157"/>
    </source>
</evidence>
<evidence type="ECO:0000256" key="14">
    <source>
        <dbReference type="ARBA" id="ARBA00042865"/>
    </source>
</evidence>
<keyword evidence="12" id="KW-1015">Disulfide bond</keyword>
<name>A0A3E3EE70_9FIRM</name>
<dbReference type="AlphaFoldDB" id="A0A3E3EE70"/>
<dbReference type="PANTHER" id="PTHR46025:SF3">
    <property type="entry name" value="XYLOSYLTRANSFERASE OXT"/>
    <property type="match status" value="1"/>
</dbReference>
<evidence type="ECO:0000256" key="5">
    <source>
        <dbReference type="ARBA" id="ARBA00022692"/>
    </source>
</evidence>
<dbReference type="RefSeq" id="WP_117580973.1">
    <property type="nucleotide sequence ID" value="NZ_CP068485.1"/>
</dbReference>
<evidence type="ECO:0000256" key="2">
    <source>
        <dbReference type="ARBA" id="ARBA00004648"/>
    </source>
</evidence>
<evidence type="ECO:0000256" key="4">
    <source>
        <dbReference type="ARBA" id="ARBA00022679"/>
    </source>
</evidence>
<dbReference type="InterPro" id="IPR003406">
    <property type="entry name" value="Glyco_trans_14"/>
</dbReference>
<dbReference type="Pfam" id="PF02485">
    <property type="entry name" value="Branch"/>
    <property type="match status" value="1"/>
</dbReference>